<dbReference type="InterPro" id="IPR047196">
    <property type="entry name" value="YidC_ALB_C"/>
</dbReference>
<evidence type="ECO:0000256" key="9">
    <source>
        <dbReference type="ARBA" id="ARBA00023136"/>
    </source>
</evidence>
<accession>A0A4Q2RB45</accession>
<evidence type="ECO:0000256" key="8">
    <source>
        <dbReference type="ARBA" id="ARBA00022989"/>
    </source>
</evidence>
<evidence type="ECO:0000256" key="1">
    <source>
        <dbReference type="ARBA" id="ARBA00004429"/>
    </source>
</evidence>
<evidence type="ECO:0000256" key="13">
    <source>
        <dbReference type="HAMAP-Rule" id="MF_01810"/>
    </source>
</evidence>
<dbReference type="Gene3D" id="2.70.98.90">
    <property type="match status" value="1"/>
</dbReference>
<dbReference type="PANTHER" id="PTHR12428">
    <property type="entry name" value="OXA1"/>
    <property type="match status" value="1"/>
</dbReference>
<protein>
    <recommendedName>
        <fullName evidence="3 13">Membrane protein insertase YidC</fullName>
    </recommendedName>
    <alternativeName>
        <fullName evidence="12 13">Foldase YidC</fullName>
    </alternativeName>
    <alternativeName>
        <fullName evidence="11 13">Membrane integrase YidC</fullName>
    </alternativeName>
    <alternativeName>
        <fullName evidence="13">Membrane protein YidC</fullName>
    </alternativeName>
</protein>
<dbReference type="CDD" id="cd19961">
    <property type="entry name" value="EcYidC-like_peri"/>
    <property type="match status" value="1"/>
</dbReference>
<dbReference type="InterPro" id="IPR028053">
    <property type="entry name" value="Membr_insert_YidC_N"/>
</dbReference>
<evidence type="ECO:0000256" key="10">
    <source>
        <dbReference type="ARBA" id="ARBA00023186"/>
    </source>
</evidence>
<dbReference type="GO" id="GO:0051205">
    <property type="term" value="P:protein insertion into membrane"/>
    <property type="evidence" value="ECO:0007669"/>
    <property type="project" value="TreeGrafter"/>
</dbReference>
<evidence type="ECO:0000256" key="14">
    <source>
        <dbReference type="SAM" id="MobiDB-lite"/>
    </source>
</evidence>
<dbReference type="InterPro" id="IPR028055">
    <property type="entry name" value="YidC/Oxa/ALB_C"/>
</dbReference>
<evidence type="ECO:0000256" key="3">
    <source>
        <dbReference type="ARBA" id="ARBA00015325"/>
    </source>
</evidence>
<comment type="subcellular location">
    <subcellularLocation>
        <location evidence="1">Cell inner membrane</location>
        <topology evidence="1">Multi-pass membrane protein</topology>
    </subcellularLocation>
    <subcellularLocation>
        <location evidence="13">Cell membrane</location>
        <topology evidence="13">Multi-pass membrane protein</topology>
    </subcellularLocation>
</comment>
<dbReference type="AlphaFoldDB" id="A0A4Q2RB45"/>
<evidence type="ECO:0000256" key="4">
    <source>
        <dbReference type="ARBA" id="ARBA00022448"/>
    </source>
</evidence>
<evidence type="ECO:0000259" key="16">
    <source>
        <dbReference type="Pfam" id="PF14849"/>
    </source>
</evidence>
<dbReference type="HAMAP" id="MF_01810">
    <property type="entry name" value="YidC_type1"/>
    <property type="match status" value="1"/>
</dbReference>
<dbReference type="PRINTS" id="PR01900">
    <property type="entry name" value="YIDCPROTEIN"/>
</dbReference>
<feature type="domain" description="Membrane insertase YidC/Oxa/ALB C-terminal" evidence="15">
    <location>
        <begin position="395"/>
        <end position="597"/>
    </location>
</feature>
<keyword evidence="10 13" id="KW-0143">Chaperone</keyword>
<reference evidence="17 18" key="2">
    <citation type="submission" date="2019-02" db="EMBL/GenBank/DDBJ databases">
        <title>'Lichenibacterium ramalinii' gen. nov. sp. nov., 'Lichenibacterium minor' gen. nov. sp. nov.</title>
        <authorList>
            <person name="Pankratov T."/>
        </authorList>
    </citation>
    <scope>NUCLEOTIDE SEQUENCE [LARGE SCALE GENOMIC DNA]</scope>
    <source>
        <strain evidence="17 18">RmlP001</strain>
    </source>
</reference>
<evidence type="ECO:0000256" key="6">
    <source>
        <dbReference type="ARBA" id="ARBA00022692"/>
    </source>
</evidence>
<dbReference type="EMBL" id="QYBC01000013">
    <property type="protein sequence ID" value="RYB03640.1"/>
    <property type="molecule type" value="Genomic_DNA"/>
</dbReference>
<dbReference type="InterPro" id="IPR038221">
    <property type="entry name" value="YidC_periplasmic_sf"/>
</dbReference>
<feature type="domain" description="Membrane insertase YidC N-terminal" evidence="16">
    <location>
        <begin position="103"/>
        <end position="383"/>
    </location>
</feature>
<dbReference type="OrthoDB" id="9780552at2"/>
<feature type="transmembrane region" description="Helical" evidence="13">
    <location>
        <begin position="523"/>
        <end position="543"/>
    </location>
</feature>
<feature type="transmembrane region" description="Helical" evidence="13">
    <location>
        <begin position="6"/>
        <end position="26"/>
    </location>
</feature>
<organism evidence="17 18">
    <name type="scientific">Lichenibacterium ramalinae</name>
    <dbReference type="NCBI Taxonomy" id="2316527"/>
    <lineage>
        <taxon>Bacteria</taxon>
        <taxon>Pseudomonadati</taxon>
        <taxon>Pseudomonadota</taxon>
        <taxon>Alphaproteobacteria</taxon>
        <taxon>Hyphomicrobiales</taxon>
        <taxon>Lichenihabitantaceae</taxon>
        <taxon>Lichenibacterium</taxon>
    </lineage>
</organism>
<evidence type="ECO:0000256" key="11">
    <source>
        <dbReference type="ARBA" id="ARBA00033245"/>
    </source>
</evidence>
<dbReference type="PANTHER" id="PTHR12428:SF65">
    <property type="entry name" value="CYTOCHROME C OXIDASE ASSEMBLY PROTEIN COX18, MITOCHONDRIAL"/>
    <property type="match status" value="1"/>
</dbReference>
<dbReference type="RefSeq" id="WP_129220210.1">
    <property type="nucleotide sequence ID" value="NZ_QYBC01000013.1"/>
</dbReference>
<dbReference type="Proteomes" id="UP000289411">
    <property type="component" value="Unassembled WGS sequence"/>
</dbReference>
<dbReference type="NCBIfam" id="NF002353">
    <property type="entry name" value="PRK01318.1-4"/>
    <property type="match status" value="1"/>
</dbReference>
<feature type="compositionally biased region" description="Low complexity" evidence="14">
    <location>
        <begin position="39"/>
        <end position="53"/>
    </location>
</feature>
<dbReference type="InterPro" id="IPR019998">
    <property type="entry name" value="Membr_insert_YidC"/>
</dbReference>
<evidence type="ECO:0000256" key="12">
    <source>
        <dbReference type="ARBA" id="ARBA00033342"/>
    </source>
</evidence>
<comment type="function">
    <text evidence="13">Required for the insertion and/or proper folding and/or complex formation of integral membrane proteins into the membrane. Involved in integration of membrane proteins that insert both dependently and independently of the Sec translocase complex, as well as at least some lipoproteins. Aids folding of multispanning membrane proteins.</text>
</comment>
<gene>
    <name evidence="13 17" type="primary">yidC</name>
    <name evidence="17" type="ORF">D3272_15950</name>
</gene>
<comment type="caution">
    <text evidence="17">The sequence shown here is derived from an EMBL/GenBank/DDBJ whole genome shotgun (WGS) entry which is preliminary data.</text>
</comment>
<feature type="transmembrane region" description="Helical" evidence="13">
    <location>
        <begin position="564"/>
        <end position="584"/>
    </location>
</feature>
<sequence length="620" mass="68385">MKDEHKNVYVAIALSILVIIGWNFFYGYPQMQKQRQLQQQTAATPVPGAATPVTEKDAQASRELAQQPAASPPNGAASQPAAGMAPVEVQKTRAAAVAANPHVVIDTPAIAGSVDLKGGRIDDVALKDYHETTDRQSPIIELFSPSNAPHPYYAETGFVAASGETAAMPGPSTVWTADGDRLTPDKPVTLTWDNGQGLLFHRAISVDSQYMFTVKDSVTNSGTAPVNLLPYALISRHGTPVTSNYSVLHEGLVGEIGDNRETDITYAAMDKETGNSRTLDGTGGWLGITDKYWAGVIAPQQDLPYKGRFSSFADNANRDYQTDALLPARTVAPGASTDVTTRVFAGAKVTAVLNKYEKDYGIRNFGNLIDWGWFYFITKPLFQVLDWFYKLTGNFGVAILIVTVLIKGIFFPLANKSYMSMAKMKQLQPQLAALKERFPDDKQKQQEATMKLYREQKVNPVAGCLPMVIQIPVFFALYKVIFITIEMRHAPFFGWIHDLSAPDPTSIFNFAGVLPYDPGAVPLIGHFLTIGIWPVIMGFSMFLQMKMNPEPPDPVQKTMFSWMPVIFTFMLGTFPSGLVIYWTWNNTLSVVQQYLIAKKAGAKVELWGNLSNMVRKTKRV</sequence>
<dbReference type="GO" id="GO:0015031">
    <property type="term" value="P:protein transport"/>
    <property type="evidence" value="ECO:0007669"/>
    <property type="project" value="UniProtKB-KW"/>
</dbReference>
<keyword evidence="18" id="KW-1185">Reference proteome</keyword>
<dbReference type="NCBIfam" id="TIGR03592">
    <property type="entry name" value="yidC_oxa1_cterm"/>
    <property type="match status" value="1"/>
</dbReference>
<evidence type="ECO:0000256" key="2">
    <source>
        <dbReference type="ARBA" id="ARBA00010527"/>
    </source>
</evidence>
<feature type="region of interest" description="Disordered" evidence="14">
    <location>
        <begin position="39"/>
        <end position="85"/>
    </location>
</feature>
<name>A0A4Q2RB45_9HYPH</name>
<keyword evidence="7 13" id="KW-0653">Protein transport</keyword>
<dbReference type="GO" id="GO:0032977">
    <property type="term" value="F:membrane insertase activity"/>
    <property type="evidence" value="ECO:0007669"/>
    <property type="project" value="InterPro"/>
</dbReference>
<comment type="similarity">
    <text evidence="2 13">Belongs to the OXA1/ALB3/YidC family. Type 1 subfamily.</text>
</comment>
<evidence type="ECO:0000256" key="7">
    <source>
        <dbReference type="ARBA" id="ARBA00022927"/>
    </source>
</evidence>
<evidence type="ECO:0000256" key="5">
    <source>
        <dbReference type="ARBA" id="ARBA00022475"/>
    </source>
</evidence>
<keyword evidence="4 13" id="KW-0813">Transport</keyword>
<dbReference type="Pfam" id="PF02096">
    <property type="entry name" value="60KD_IMP"/>
    <property type="match status" value="1"/>
</dbReference>
<dbReference type="GO" id="GO:0005886">
    <property type="term" value="C:plasma membrane"/>
    <property type="evidence" value="ECO:0007669"/>
    <property type="project" value="UniProtKB-SubCell"/>
</dbReference>
<evidence type="ECO:0000313" key="18">
    <source>
        <dbReference type="Proteomes" id="UP000289411"/>
    </source>
</evidence>
<keyword evidence="9 13" id="KW-0472">Membrane</keyword>
<keyword evidence="6 13" id="KW-0812">Transmembrane</keyword>
<dbReference type="NCBIfam" id="TIGR03593">
    <property type="entry name" value="yidC_nterm"/>
    <property type="match status" value="1"/>
</dbReference>
<comment type="subunit">
    <text evidence="13">Interacts with the Sec translocase complex via SecD. Specifically interacts with transmembrane segments of nascent integral membrane proteins during membrane integration.</text>
</comment>
<evidence type="ECO:0000259" key="15">
    <source>
        <dbReference type="Pfam" id="PF02096"/>
    </source>
</evidence>
<dbReference type="Pfam" id="PF14849">
    <property type="entry name" value="YidC_periplas"/>
    <property type="match status" value="1"/>
</dbReference>
<keyword evidence="8 13" id="KW-1133">Transmembrane helix</keyword>
<dbReference type="CDD" id="cd20070">
    <property type="entry name" value="5TM_YidC_Alb3"/>
    <property type="match status" value="1"/>
</dbReference>
<reference evidence="17 18" key="1">
    <citation type="submission" date="2018-09" db="EMBL/GenBank/DDBJ databases">
        <authorList>
            <person name="Grouzdev D.S."/>
            <person name="Krutkina M.S."/>
        </authorList>
    </citation>
    <scope>NUCLEOTIDE SEQUENCE [LARGE SCALE GENOMIC DNA]</scope>
    <source>
        <strain evidence="17 18">RmlP001</strain>
    </source>
</reference>
<dbReference type="InterPro" id="IPR001708">
    <property type="entry name" value="YidC/ALB3/OXA1/COX18"/>
</dbReference>
<feature type="transmembrane region" description="Helical" evidence="13">
    <location>
        <begin position="395"/>
        <end position="414"/>
    </location>
</feature>
<keyword evidence="5 13" id="KW-1003">Cell membrane</keyword>
<feature type="transmembrane region" description="Helical" evidence="13">
    <location>
        <begin position="460"/>
        <end position="485"/>
    </location>
</feature>
<evidence type="ECO:0000313" key="17">
    <source>
        <dbReference type="EMBL" id="RYB03640.1"/>
    </source>
</evidence>
<dbReference type="PRINTS" id="PR00701">
    <property type="entry name" value="60KDINNERMP"/>
</dbReference>
<proteinExistence type="inferred from homology"/>